<dbReference type="OrthoDB" id="9803968at2"/>
<dbReference type="Pfam" id="PF00501">
    <property type="entry name" value="AMP-binding"/>
    <property type="match status" value="1"/>
</dbReference>
<evidence type="ECO:0000259" key="4">
    <source>
        <dbReference type="Pfam" id="PF13193"/>
    </source>
</evidence>
<gene>
    <name evidence="5" type="ORF">GCM10010989_22740</name>
</gene>
<evidence type="ECO:0000313" key="5">
    <source>
        <dbReference type="EMBL" id="GGD47843.1"/>
    </source>
</evidence>
<dbReference type="InterPro" id="IPR025110">
    <property type="entry name" value="AMP-bd_C"/>
</dbReference>
<dbReference type="Pfam" id="PF13193">
    <property type="entry name" value="AMP-binding_C"/>
    <property type="match status" value="1"/>
</dbReference>
<evidence type="ECO:0000256" key="1">
    <source>
        <dbReference type="ARBA" id="ARBA00006432"/>
    </source>
</evidence>
<protein>
    <submittedName>
        <fullName evidence="5">Acyl-CoA synthetase</fullName>
    </submittedName>
</protein>
<dbReference type="Gene3D" id="3.40.50.12780">
    <property type="entry name" value="N-terminal domain of ligase-like"/>
    <property type="match status" value="1"/>
</dbReference>
<dbReference type="RefSeq" id="WP_066761766.1">
    <property type="nucleotide sequence ID" value="NZ_BMIO01000006.1"/>
</dbReference>
<dbReference type="GO" id="GO:0031956">
    <property type="term" value="F:medium-chain fatty acid-CoA ligase activity"/>
    <property type="evidence" value="ECO:0007669"/>
    <property type="project" value="TreeGrafter"/>
</dbReference>
<dbReference type="InterPro" id="IPR042099">
    <property type="entry name" value="ANL_N_sf"/>
</dbReference>
<keyword evidence="6" id="KW-1185">Reference proteome</keyword>
<accession>A0A916YIW2</accession>
<dbReference type="InterPro" id="IPR020845">
    <property type="entry name" value="AMP-binding_CS"/>
</dbReference>
<dbReference type="InterPro" id="IPR000873">
    <property type="entry name" value="AMP-dep_synth/lig_dom"/>
</dbReference>
<dbReference type="EMBL" id="BMIO01000006">
    <property type="protein sequence ID" value="GGD47843.1"/>
    <property type="molecule type" value="Genomic_DNA"/>
</dbReference>
<reference evidence="5 6" key="1">
    <citation type="journal article" date="2014" name="Int. J. Syst. Evol. Microbiol.">
        <title>Complete genome sequence of Corynebacterium casei LMG S-19264T (=DSM 44701T), isolated from a smear-ripened cheese.</title>
        <authorList>
            <consortium name="US DOE Joint Genome Institute (JGI-PGF)"/>
            <person name="Walter F."/>
            <person name="Albersmeier A."/>
            <person name="Kalinowski J."/>
            <person name="Ruckert C."/>
        </authorList>
    </citation>
    <scope>NUCLEOTIDE SEQUENCE [LARGE SCALE GENOMIC DNA]</scope>
    <source>
        <strain evidence="5 6">CGMCC 1.15358</strain>
    </source>
</reference>
<dbReference type="PANTHER" id="PTHR43201:SF5">
    <property type="entry name" value="MEDIUM-CHAIN ACYL-COA LIGASE ACSF2, MITOCHONDRIAL"/>
    <property type="match status" value="1"/>
</dbReference>
<dbReference type="Proteomes" id="UP000598997">
    <property type="component" value="Unassembled WGS sequence"/>
</dbReference>
<dbReference type="Gene3D" id="3.30.300.30">
    <property type="match status" value="1"/>
</dbReference>
<dbReference type="PROSITE" id="PS00455">
    <property type="entry name" value="AMP_BINDING"/>
    <property type="match status" value="1"/>
</dbReference>
<feature type="domain" description="AMP-binding enzyme C-terminal" evidence="4">
    <location>
        <begin position="427"/>
        <end position="502"/>
    </location>
</feature>
<evidence type="ECO:0000313" key="6">
    <source>
        <dbReference type="Proteomes" id="UP000598997"/>
    </source>
</evidence>
<dbReference type="AlphaFoldDB" id="A0A916YIW2"/>
<dbReference type="SUPFAM" id="SSF56801">
    <property type="entry name" value="Acetyl-CoA synthetase-like"/>
    <property type="match status" value="1"/>
</dbReference>
<name>A0A916YIW2_9SPHN</name>
<dbReference type="InterPro" id="IPR045851">
    <property type="entry name" value="AMP-bd_C_sf"/>
</dbReference>
<comment type="caution">
    <text evidence="5">The sequence shown here is derived from an EMBL/GenBank/DDBJ whole genome shotgun (WGS) entry which is preliminary data.</text>
</comment>
<dbReference type="GO" id="GO:0006631">
    <property type="term" value="P:fatty acid metabolic process"/>
    <property type="evidence" value="ECO:0007669"/>
    <property type="project" value="TreeGrafter"/>
</dbReference>
<dbReference type="PANTHER" id="PTHR43201">
    <property type="entry name" value="ACYL-COA SYNTHETASE"/>
    <property type="match status" value="1"/>
</dbReference>
<organism evidence="5 6">
    <name type="scientific">Croceicoccus pelagius</name>
    <dbReference type="NCBI Taxonomy" id="1703341"/>
    <lineage>
        <taxon>Bacteria</taxon>
        <taxon>Pseudomonadati</taxon>
        <taxon>Pseudomonadota</taxon>
        <taxon>Alphaproteobacteria</taxon>
        <taxon>Sphingomonadales</taxon>
        <taxon>Erythrobacteraceae</taxon>
        <taxon>Croceicoccus</taxon>
    </lineage>
</organism>
<keyword evidence="2" id="KW-0436">Ligase</keyword>
<sequence length="520" mass="56760">MLTRDLIARCGRHYPRRAAYVAGDLTRTWREMEVRSSRIASALLDLGVTKGAAAGFLGGEFVEAYEHFFACLKLGAIRVGVNRRLTVRELIHVIRDSQLTTLVVHADCLPLLEKLREAGGLGGVQVIGFGSEHGLAHDLEDLIARGSDKPALPTLEGQDPAFYSYTSGTTGLPKGVVLSQQGLAASIIQAVTQLGFNREDVFYHATANAWVAVVLGMLGLANGMTTVLPEAGTFELPKLLPTLERHRCTIALLAPTMLTWAIEEQRAKANDLSALRLIAFGSSPSTPALIRDAQETFGCGLMNCYAMTETTWGGISFLMPDEIRRGLEDRPDLLGSVGQISPLFDIRILDSDGQEVPEGEAGEVWLSSEANMLRYLNLPDETAAAMNGDWIRTNDIGRIDEEGYLHLLDRRNFMIITGGMNVYPVVVEAVLAEHAAVAETCVVGLPDPVWGEAVVAVIRTREGMEVAGEALRTFCKERLSHFQVPKHFHFTTTPLPRTVTGKMRKSEVRETLCQAVEPLA</sequence>
<feature type="domain" description="AMP-dependent synthetase/ligase" evidence="3">
    <location>
        <begin position="11"/>
        <end position="376"/>
    </location>
</feature>
<proteinExistence type="inferred from homology"/>
<evidence type="ECO:0000259" key="3">
    <source>
        <dbReference type="Pfam" id="PF00501"/>
    </source>
</evidence>
<comment type="similarity">
    <text evidence="1">Belongs to the ATP-dependent AMP-binding enzyme family.</text>
</comment>
<evidence type="ECO:0000256" key="2">
    <source>
        <dbReference type="ARBA" id="ARBA00022598"/>
    </source>
</evidence>